<dbReference type="PIRSF" id="PIRSF019251">
    <property type="entry name" value="Rv0465c"/>
    <property type="match status" value="1"/>
</dbReference>
<reference evidence="6 7" key="1">
    <citation type="submission" date="2020-08" db="EMBL/GenBank/DDBJ databases">
        <title>Exploring microbial biodiversity for novel pathways involved in the catabolism of aromatic compounds derived from lignin.</title>
        <authorList>
            <person name="Elkins J."/>
        </authorList>
    </citation>
    <scope>NUCLEOTIDE SEQUENCE [LARGE SCALE GENOMIC DNA]</scope>
    <source>
        <strain evidence="6 7">B1D3A</strain>
    </source>
</reference>
<dbReference type="InterPro" id="IPR010359">
    <property type="entry name" value="IrrE_HExxH"/>
</dbReference>
<evidence type="ECO:0000256" key="2">
    <source>
        <dbReference type="ARBA" id="ARBA00023015"/>
    </source>
</evidence>
<name>A0ABR6NCC2_9SPHN</name>
<evidence type="ECO:0000256" key="3">
    <source>
        <dbReference type="ARBA" id="ARBA00023125"/>
    </source>
</evidence>
<dbReference type="Proteomes" id="UP001138540">
    <property type="component" value="Unassembled WGS sequence"/>
</dbReference>
<dbReference type="SUPFAM" id="SSF47413">
    <property type="entry name" value="lambda repressor-like DNA-binding domains"/>
    <property type="match status" value="1"/>
</dbReference>
<comment type="caution">
    <text evidence="6">The sequence shown here is derived from an EMBL/GenBank/DDBJ whole genome shotgun (WGS) entry which is preliminary data.</text>
</comment>
<dbReference type="Gene3D" id="1.10.260.40">
    <property type="entry name" value="lambda repressor-like DNA-binding domains"/>
    <property type="match status" value="1"/>
</dbReference>
<dbReference type="PANTHER" id="PTHR46797:SF23">
    <property type="entry name" value="HTH-TYPE TRANSCRIPTIONAL REGULATOR SUTR"/>
    <property type="match status" value="1"/>
</dbReference>
<sequence>MARNALYMGPRLKRVRRDLGLTQANMAADLDISPSYVALMERNQRPVTAELLLRLARTYHVDIGALAEDGGEELAARLGAVLREPIFADIDLPALDVADIATSYPGFAEALLRLHTAYGEERLELAQRRETGAGEGAAGPSLSNPVAEARTFLAARRNCFPRLDDSAAAVAEGMPGQGQGQDALVRRFEERHGLRVLFVEPDLILGAQRFHDLHRRQLMISKRLDHPSRRFQLALQLALLEADGEIGRLVSEGAFTSDNARRMARRALAGYWAAALLMPYRPFLRAARQTRYDVEALSREFGVSFEQAAHRLTTLQRAGEEGVPFFFIRLDAAGNVSKRLDGAGFPFARHGGACPLWTVHSVFQTPGRIVTQRLELPDGERFFSIARTVSAGGGAWGAPVMSRAVALACAEEHMGLLVYGDGAAAMAPTPIGIACHLCHRPRCLARAAPPLGRDLRSDDYRDTGIPFAFAGD</sequence>
<dbReference type="EMBL" id="JACHKA010000001">
    <property type="protein sequence ID" value="MBB5984932.1"/>
    <property type="molecule type" value="Genomic_DNA"/>
</dbReference>
<keyword evidence="4" id="KW-0804">Transcription</keyword>
<evidence type="ECO:0000313" key="6">
    <source>
        <dbReference type="EMBL" id="MBB5984932.1"/>
    </source>
</evidence>
<evidence type="ECO:0000313" key="7">
    <source>
        <dbReference type="Proteomes" id="UP001138540"/>
    </source>
</evidence>
<protein>
    <recommendedName>
        <fullName evidence="5">HTH cro/C1-type domain-containing protein</fullName>
    </recommendedName>
</protein>
<dbReference type="InterPro" id="IPR026281">
    <property type="entry name" value="HTH_RamB"/>
</dbReference>
<dbReference type="CDD" id="cd00093">
    <property type="entry name" value="HTH_XRE"/>
    <property type="match status" value="1"/>
</dbReference>
<dbReference type="PANTHER" id="PTHR46797">
    <property type="entry name" value="HTH-TYPE TRANSCRIPTIONAL REGULATOR"/>
    <property type="match status" value="1"/>
</dbReference>
<dbReference type="InterPro" id="IPR001387">
    <property type="entry name" value="Cro/C1-type_HTH"/>
</dbReference>
<dbReference type="SMART" id="SM00530">
    <property type="entry name" value="HTH_XRE"/>
    <property type="match status" value="1"/>
</dbReference>
<feature type="domain" description="HTH cro/C1-type" evidence="5">
    <location>
        <begin position="12"/>
        <end position="66"/>
    </location>
</feature>
<evidence type="ECO:0000256" key="4">
    <source>
        <dbReference type="ARBA" id="ARBA00023163"/>
    </source>
</evidence>
<accession>A0ABR6NCC2</accession>
<dbReference type="Pfam" id="PF01381">
    <property type="entry name" value="HTH_3"/>
    <property type="match status" value="1"/>
</dbReference>
<dbReference type="InterPro" id="IPR010982">
    <property type="entry name" value="Lambda_DNA-bd_dom_sf"/>
</dbReference>
<comment type="similarity">
    <text evidence="1">Belongs to the short-chain fatty acyl-CoA assimilation regulator (ScfR) family.</text>
</comment>
<evidence type="ECO:0000259" key="5">
    <source>
        <dbReference type="PROSITE" id="PS50943"/>
    </source>
</evidence>
<dbReference type="RefSeq" id="WP_184150678.1">
    <property type="nucleotide sequence ID" value="NZ_JACHKA010000001.1"/>
</dbReference>
<keyword evidence="2" id="KW-0805">Transcription regulation</keyword>
<dbReference type="PROSITE" id="PS50943">
    <property type="entry name" value="HTH_CROC1"/>
    <property type="match status" value="1"/>
</dbReference>
<organism evidence="6 7">
    <name type="scientific">Sphingobium lignivorans</name>
    <dbReference type="NCBI Taxonomy" id="2735886"/>
    <lineage>
        <taxon>Bacteria</taxon>
        <taxon>Pseudomonadati</taxon>
        <taxon>Pseudomonadota</taxon>
        <taxon>Alphaproteobacteria</taxon>
        <taxon>Sphingomonadales</taxon>
        <taxon>Sphingomonadaceae</taxon>
        <taxon>Sphingobium</taxon>
    </lineage>
</organism>
<dbReference type="Pfam" id="PF06114">
    <property type="entry name" value="Peptidase_M78"/>
    <property type="match status" value="1"/>
</dbReference>
<gene>
    <name evidence="6" type="ORF">HNP60_000906</name>
</gene>
<dbReference type="InterPro" id="IPR018653">
    <property type="entry name" value="ScfR_C"/>
</dbReference>
<keyword evidence="7" id="KW-1185">Reference proteome</keyword>
<dbReference type="InterPro" id="IPR050807">
    <property type="entry name" value="TransReg_Diox_bact_type"/>
</dbReference>
<proteinExistence type="inferred from homology"/>
<dbReference type="Pfam" id="PF09856">
    <property type="entry name" value="ScfRs"/>
    <property type="match status" value="1"/>
</dbReference>
<keyword evidence="3" id="KW-0238">DNA-binding</keyword>
<evidence type="ECO:0000256" key="1">
    <source>
        <dbReference type="ARBA" id="ARBA00007227"/>
    </source>
</evidence>